<proteinExistence type="predicted"/>
<organism evidence="3">
    <name type="scientific">Zeugodacus cucurbitae</name>
    <name type="common">Melon fruit fly</name>
    <name type="synonym">Bactrocera cucurbitae</name>
    <dbReference type="NCBI Taxonomy" id="28588"/>
    <lineage>
        <taxon>Eukaryota</taxon>
        <taxon>Metazoa</taxon>
        <taxon>Ecdysozoa</taxon>
        <taxon>Arthropoda</taxon>
        <taxon>Hexapoda</taxon>
        <taxon>Insecta</taxon>
        <taxon>Pterygota</taxon>
        <taxon>Neoptera</taxon>
        <taxon>Endopterygota</taxon>
        <taxon>Diptera</taxon>
        <taxon>Brachycera</taxon>
        <taxon>Muscomorpha</taxon>
        <taxon>Tephritoidea</taxon>
        <taxon>Tephritidae</taxon>
        <taxon>Zeugodacus</taxon>
        <taxon>Zeugodacus</taxon>
    </lineage>
</organism>
<reference evidence="3" key="1">
    <citation type="submission" date="2014-11" db="EMBL/GenBank/DDBJ databases">
        <authorList>
            <person name="Geib S."/>
        </authorList>
    </citation>
    <scope>NUCLEOTIDE SEQUENCE</scope>
</reference>
<evidence type="ECO:0000256" key="2">
    <source>
        <dbReference type="SAM" id="Phobius"/>
    </source>
</evidence>
<feature type="region of interest" description="Disordered" evidence="1">
    <location>
        <begin position="54"/>
        <end position="125"/>
    </location>
</feature>
<feature type="compositionally biased region" description="Basic and acidic residues" evidence="1">
    <location>
        <begin position="56"/>
        <end position="83"/>
    </location>
</feature>
<protein>
    <submittedName>
        <fullName evidence="3">Uncharacterized protein</fullName>
    </submittedName>
</protein>
<reference evidence="3" key="2">
    <citation type="journal article" date="2015" name="Gigascience">
        <title>Reconstructing a comprehensive transcriptome assembly of a white-pupal translocated strain of the pest fruit fly Bactrocera cucurbitae.</title>
        <authorList>
            <person name="Sim S.B."/>
            <person name="Calla B."/>
            <person name="Hall B."/>
            <person name="DeRego T."/>
            <person name="Geib S.M."/>
        </authorList>
    </citation>
    <scope>NUCLEOTIDE SEQUENCE</scope>
</reference>
<feature type="non-terminal residue" evidence="3">
    <location>
        <position position="1"/>
    </location>
</feature>
<evidence type="ECO:0000313" key="3">
    <source>
        <dbReference type="EMBL" id="JAD13813.1"/>
    </source>
</evidence>
<dbReference type="EMBL" id="GBXI01000479">
    <property type="protein sequence ID" value="JAD13813.1"/>
    <property type="molecule type" value="Transcribed_RNA"/>
</dbReference>
<keyword evidence="2" id="KW-1133">Transmembrane helix</keyword>
<accession>A0A0A1XTA2</accession>
<feature type="transmembrane region" description="Helical" evidence="2">
    <location>
        <begin position="36"/>
        <end position="54"/>
    </location>
</feature>
<name>A0A0A1XTA2_ZEUCU</name>
<feature type="compositionally biased region" description="Basic and acidic residues" evidence="1">
    <location>
        <begin position="93"/>
        <end position="125"/>
    </location>
</feature>
<dbReference type="AlphaFoldDB" id="A0A0A1XTA2"/>
<keyword evidence="2" id="KW-0812">Transmembrane</keyword>
<evidence type="ECO:0000256" key="1">
    <source>
        <dbReference type="SAM" id="MobiDB-lite"/>
    </source>
</evidence>
<keyword evidence="2" id="KW-0472">Membrane</keyword>
<sequence length="125" mass="14434">IAIKTIALQWRSINCLPTSLTKAIQFIYNTFKMKHAIIFVLFLMVAIVHCSSYGSHGEEHGHQDAHDHQHELGYQDDKDDHNINHHVKNNDQQNEHKVQTHGHSVEHGHGDQHDDHHSSERHGHQ</sequence>
<gene>
    <name evidence="3" type="ORF">g.959</name>
</gene>